<gene>
    <name evidence="1" type="ORF">BBK82_06205</name>
</gene>
<organism evidence="1 2">
    <name type="scientific">Lentzea guizhouensis</name>
    <dbReference type="NCBI Taxonomy" id="1586287"/>
    <lineage>
        <taxon>Bacteria</taxon>
        <taxon>Bacillati</taxon>
        <taxon>Actinomycetota</taxon>
        <taxon>Actinomycetes</taxon>
        <taxon>Pseudonocardiales</taxon>
        <taxon>Pseudonocardiaceae</taxon>
        <taxon>Lentzea</taxon>
    </lineage>
</organism>
<reference evidence="1 2" key="1">
    <citation type="submission" date="2016-07" db="EMBL/GenBank/DDBJ databases">
        <title>Complete genome sequence of the Lentzea guizhouensis DHS C013.</title>
        <authorList>
            <person name="Cao C."/>
        </authorList>
    </citation>
    <scope>NUCLEOTIDE SEQUENCE [LARGE SCALE GENOMIC DNA]</scope>
    <source>
        <strain evidence="1 2">DHS C013</strain>
    </source>
</reference>
<dbReference type="KEGG" id="led:BBK82_06205"/>
<dbReference type="EMBL" id="CP016793">
    <property type="protein sequence ID" value="ANZ35731.1"/>
    <property type="molecule type" value="Genomic_DNA"/>
</dbReference>
<dbReference type="Proteomes" id="UP000093053">
    <property type="component" value="Chromosome"/>
</dbReference>
<dbReference type="SUPFAM" id="SSF81301">
    <property type="entry name" value="Nucleotidyltransferase"/>
    <property type="match status" value="1"/>
</dbReference>
<accession>A0A1B2HDD4</accession>
<evidence type="ECO:0000313" key="2">
    <source>
        <dbReference type="Proteomes" id="UP000093053"/>
    </source>
</evidence>
<name>A0A1B2HDD4_9PSEU</name>
<dbReference type="InterPro" id="IPR043519">
    <property type="entry name" value="NT_sf"/>
</dbReference>
<dbReference type="AlphaFoldDB" id="A0A1B2HDD4"/>
<keyword evidence="2" id="KW-1185">Reference proteome</keyword>
<evidence type="ECO:0008006" key="3">
    <source>
        <dbReference type="Google" id="ProtNLM"/>
    </source>
</evidence>
<protein>
    <recommendedName>
        <fullName evidence="3">Polymerase nucleotidyl transferase domain-containing protein</fullName>
    </recommendedName>
</protein>
<evidence type="ECO:0000313" key="1">
    <source>
        <dbReference type="EMBL" id="ANZ35731.1"/>
    </source>
</evidence>
<proteinExistence type="predicted"/>
<dbReference type="STRING" id="1586287.BBK82_06205"/>
<sequence length="225" mass="24055">MDQVISPGEYLSLLDARLPGLVVGAQLHGSHVLDDVVFDSDLDIVVELSAAASVPAVDGVDVVAVLAGDLERPVSSVTPLAGEVTPVLWQQLRTVGQTVRGTRPSCPVTAAEVSAYCRANLVSYWKPQLDLDRAALRTVDQRIPVFREAVLWVGLGPARLWHTIRTGEIISKSRAGSLAASHWPDLAPPLLDLVRARRGEEVVLTPDHTAAALDLGSRILAEVTT</sequence>